<name>A0A1Y5T8E6_9RHOB</name>
<evidence type="ECO:0008006" key="3">
    <source>
        <dbReference type="Google" id="ProtNLM"/>
    </source>
</evidence>
<dbReference type="OrthoDB" id="9787207at2"/>
<proteinExistence type="predicted"/>
<dbReference type="PANTHER" id="PTHR30528:SF0">
    <property type="entry name" value="CYTOPLASMIC PROTEIN"/>
    <property type="match status" value="1"/>
</dbReference>
<evidence type="ECO:0000313" key="1">
    <source>
        <dbReference type="EMBL" id="SLN57890.1"/>
    </source>
</evidence>
<reference evidence="1 2" key="1">
    <citation type="submission" date="2017-03" db="EMBL/GenBank/DDBJ databases">
        <authorList>
            <person name="Afonso C.L."/>
            <person name="Miller P.J."/>
            <person name="Scott M.A."/>
            <person name="Spackman E."/>
            <person name="Goraichik I."/>
            <person name="Dimitrov K.M."/>
            <person name="Suarez D.L."/>
            <person name="Swayne D.E."/>
        </authorList>
    </citation>
    <scope>NUCLEOTIDE SEQUENCE [LARGE SCALE GENOMIC DNA]</scope>
    <source>
        <strain evidence="1 2">CECT 7023</strain>
    </source>
</reference>
<accession>A0A1Y5T8E6</accession>
<protein>
    <recommendedName>
        <fullName evidence="3">Winged helix DNA-binding domain-containing protein</fullName>
    </recommendedName>
</protein>
<organism evidence="1 2">
    <name type="scientific">Roseisalinus antarcticus</name>
    <dbReference type="NCBI Taxonomy" id="254357"/>
    <lineage>
        <taxon>Bacteria</taxon>
        <taxon>Pseudomonadati</taxon>
        <taxon>Pseudomonadota</taxon>
        <taxon>Alphaproteobacteria</taxon>
        <taxon>Rhodobacterales</taxon>
        <taxon>Roseobacteraceae</taxon>
        <taxon>Roseisalinus</taxon>
    </lineage>
</organism>
<dbReference type="AlphaFoldDB" id="A0A1Y5T8E6"/>
<sequence length="394" mass="44624">MTRASLSNAAARAIFLDRHGLMAPPSGPGKGANLAGVIHDLGFAQVDSVNTLARAHDMILWSRRQQYRPANLAPLMADRLVFEHWTHDAAVLPMAFFPHWRLKFARDQAHMDRRWDTWQREGYREKFAQVLERIAAHGPVTSRDVGEGEAKGSTGWWDWHPSKTALEYLWRSGELSITRREGFRKVYDLTENVVPPEYLNARPSPEDTVDWAMGAALDRLGFATPGELRAFFDILTVEEARAWAARALEAGIVKEIDVEMADGKWRRSLARPELTELTPPMPGNRVRVLSPFDPALRDRARALRLFGFHYRIEIFVPAPRRRFGYYVFPVLEGDRLIGRIDMKRTGGGLVVTAFWPEAGAALGKGREIRLCAELARVARLGGCADVRFCEGWRR</sequence>
<gene>
    <name evidence="1" type="ORF">ROA7023_02621</name>
</gene>
<dbReference type="InterPro" id="IPR009351">
    <property type="entry name" value="AlkZ-like"/>
</dbReference>
<dbReference type="RefSeq" id="WP_085879456.1">
    <property type="nucleotide sequence ID" value="NZ_FWFZ01000013.1"/>
</dbReference>
<dbReference type="Pfam" id="PF06224">
    <property type="entry name" value="AlkZ-like"/>
    <property type="match status" value="1"/>
</dbReference>
<evidence type="ECO:0000313" key="2">
    <source>
        <dbReference type="Proteomes" id="UP000193900"/>
    </source>
</evidence>
<keyword evidence="2" id="KW-1185">Reference proteome</keyword>
<dbReference type="EMBL" id="FWFZ01000013">
    <property type="protein sequence ID" value="SLN57890.1"/>
    <property type="molecule type" value="Genomic_DNA"/>
</dbReference>
<dbReference type="PANTHER" id="PTHR30528">
    <property type="entry name" value="CYTOPLASMIC PROTEIN"/>
    <property type="match status" value="1"/>
</dbReference>
<dbReference type="Proteomes" id="UP000193900">
    <property type="component" value="Unassembled WGS sequence"/>
</dbReference>